<dbReference type="AlphaFoldDB" id="A0A544YEW4"/>
<evidence type="ECO:0000313" key="6">
    <source>
        <dbReference type="Proteomes" id="UP000316541"/>
    </source>
</evidence>
<dbReference type="GO" id="GO:0003700">
    <property type="term" value="F:DNA-binding transcription factor activity"/>
    <property type="evidence" value="ECO:0007669"/>
    <property type="project" value="InterPro"/>
</dbReference>
<sequence>MDALADLLDGPRARGAFLLRATLSPPWSVRIQDEAPLCLVAMVRDQAWITPDEDPAVEDSAVKDRAVKDGAVRDRAVRVGPGDVAVVRGPGHYTVADDPATTPQVVIHPGQVCTTPDGRALSGEMDLGTRTWGNDPDGSAVLLVGTYQMRGAVTRRLLAALPTLLVLRGDSWDGSLVTLLGKEIGKDEPGQEVVLDRLLDLLLIAVLRTWFSRPDAQAPGWYRAHGDPVVGPALRMLHADPAHPWTVAELAGRAGVSRAALAQRFAKLVGEPPMAYLTGLRLAQAADLLRETDATLEAVARRVGYGTAFALSSAFKREHGVSPQRYRETLSHPAG</sequence>
<dbReference type="RefSeq" id="WP_142624178.1">
    <property type="nucleotide sequence ID" value="NZ_VIRM01000056.1"/>
</dbReference>
<evidence type="ECO:0000256" key="3">
    <source>
        <dbReference type="ARBA" id="ARBA00023163"/>
    </source>
</evidence>
<dbReference type="InterPro" id="IPR009057">
    <property type="entry name" value="Homeodomain-like_sf"/>
</dbReference>
<dbReference type="InterPro" id="IPR050204">
    <property type="entry name" value="AraC_XylS_family_regulators"/>
</dbReference>
<keyword evidence="2" id="KW-0238">DNA-binding</keyword>
<organism evidence="5 6">
    <name type="scientific">Microbispora hainanensis</name>
    <dbReference type="NCBI Taxonomy" id="568844"/>
    <lineage>
        <taxon>Bacteria</taxon>
        <taxon>Bacillati</taxon>
        <taxon>Actinomycetota</taxon>
        <taxon>Actinomycetes</taxon>
        <taxon>Streptosporangiales</taxon>
        <taxon>Streptosporangiaceae</taxon>
        <taxon>Microbispora</taxon>
    </lineage>
</organism>
<dbReference type="PROSITE" id="PS00041">
    <property type="entry name" value="HTH_ARAC_FAMILY_1"/>
    <property type="match status" value="1"/>
</dbReference>
<feature type="domain" description="HTH araC/xylS-type" evidence="4">
    <location>
        <begin position="231"/>
        <end position="329"/>
    </location>
</feature>
<evidence type="ECO:0000313" key="5">
    <source>
        <dbReference type="EMBL" id="TQS15288.1"/>
    </source>
</evidence>
<dbReference type="Pfam" id="PF12852">
    <property type="entry name" value="Cupin_6"/>
    <property type="match status" value="1"/>
</dbReference>
<accession>A0A544YEW4</accession>
<keyword evidence="3" id="KW-0804">Transcription</keyword>
<protein>
    <submittedName>
        <fullName evidence="5">AraC family transcriptional regulator</fullName>
    </submittedName>
</protein>
<name>A0A544YEW4_9ACTN</name>
<keyword evidence="1" id="KW-0805">Transcription regulation</keyword>
<evidence type="ECO:0000256" key="1">
    <source>
        <dbReference type="ARBA" id="ARBA00023015"/>
    </source>
</evidence>
<dbReference type="Proteomes" id="UP000316541">
    <property type="component" value="Unassembled WGS sequence"/>
</dbReference>
<dbReference type="InterPro" id="IPR032783">
    <property type="entry name" value="AraC_lig"/>
</dbReference>
<dbReference type="EMBL" id="VIRM01000056">
    <property type="protein sequence ID" value="TQS15288.1"/>
    <property type="molecule type" value="Genomic_DNA"/>
</dbReference>
<evidence type="ECO:0000259" key="4">
    <source>
        <dbReference type="PROSITE" id="PS01124"/>
    </source>
</evidence>
<comment type="caution">
    <text evidence="5">The sequence shown here is derived from an EMBL/GenBank/DDBJ whole genome shotgun (WGS) entry which is preliminary data.</text>
</comment>
<reference evidence="5 6" key="1">
    <citation type="submission" date="2019-07" db="EMBL/GenBank/DDBJ databases">
        <title>Microbispora hainanensis DSM 45428.</title>
        <authorList>
            <person name="Thawai C."/>
        </authorList>
    </citation>
    <scope>NUCLEOTIDE SEQUENCE [LARGE SCALE GENOMIC DNA]</scope>
    <source>
        <strain evidence="5 6">DSM 45428</strain>
    </source>
</reference>
<gene>
    <name evidence="5" type="ORF">FLX08_33035</name>
</gene>
<dbReference type="Pfam" id="PF12833">
    <property type="entry name" value="HTH_18"/>
    <property type="match status" value="1"/>
</dbReference>
<dbReference type="InterPro" id="IPR018062">
    <property type="entry name" value="HTH_AraC-typ_CS"/>
</dbReference>
<dbReference type="PROSITE" id="PS01124">
    <property type="entry name" value="HTH_ARAC_FAMILY_2"/>
    <property type="match status" value="1"/>
</dbReference>
<dbReference type="Gene3D" id="1.10.10.60">
    <property type="entry name" value="Homeodomain-like"/>
    <property type="match status" value="2"/>
</dbReference>
<dbReference type="PANTHER" id="PTHR46796">
    <property type="entry name" value="HTH-TYPE TRANSCRIPTIONAL ACTIVATOR RHAS-RELATED"/>
    <property type="match status" value="1"/>
</dbReference>
<dbReference type="SUPFAM" id="SSF46689">
    <property type="entry name" value="Homeodomain-like"/>
    <property type="match status" value="2"/>
</dbReference>
<proteinExistence type="predicted"/>
<dbReference type="InterPro" id="IPR018060">
    <property type="entry name" value="HTH_AraC"/>
</dbReference>
<dbReference type="GO" id="GO:0043565">
    <property type="term" value="F:sequence-specific DNA binding"/>
    <property type="evidence" value="ECO:0007669"/>
    <property type="project" value="InterPro"/>
</dbReference>
<evidence type="ECO:0000256" key="2">
    <source>
        <dbReference type="ARBA" id="ARBA00023125"/>
    </source>
</evidence>
<dbReference type="SMART" id="SM00342">
    <property type="entry name" value="HTH_ARAC"/>
    <property type="match status" value="1"/>
</dbReference>
<dbReference type="PANTHER" id="PTHR46796:SF13">
    <property type="entry name" value="HTH-TYPE TRANSCRIPTIONAL ACTIVATOR RHAS"/>
    <property type="match status" value="1"/>
</dbReference>